<dbReference type="InterPro" id="IPR051159">
    <property type="entry name" value="Hexapeptide_acetyltransf"/>
</dbReference>
<evidence type="ECO:0000313" key="1">
    <source>
        <dbReference type="EMBL" id="PHP65271.1"/>
    </source>
</evidence>
<protein>
    <submittedName>
        <fullName evidence="1">Acetyltransferase</fullName>
    </submittedName>
</protein>
<keyword evidence="2" id="KW-1185">Reference proteome</keyword>
<sequence>MAMAGKDIFEKVKPLIGLINSVFSVLPRFLFSVTWPLLELVPWRLGIALRYLWAKRLAKACGDNVVFETGVRVTFWEEIELGSNVSIFETCYLDGKGGIRIGDNVSIAHQCSLISFDFDISDPGTPMKYSPMRKKPIIIGDDCMIFSGVRIFAGAELASRTVIAANAVVKAGRYASGLYAGLPAVRKKAV</sequence>
<organism evidence="1 2">
    <name type="scientific">Zhengella mangrovi</name>
    <dbReference type="NCBI Taxonomy" id="1982044"/>
    <lineage>
        <taxon>Bacteria</taxon>
        <taxon>Pseudomonadati</taxon>
        <taxon>Pseudomonadota</taxon>
        <taxon>Alphaproteobacteria</taxon>
        <taxon>Hyphomicrobiales</taxon>
        <taxon>Notoacmeibacteraceae</taxon>
        <taxon>Zhengella</taxon>
    </lineage>
</organism>
<reference evidence="1 2" key="1">
    <citation type="submission" date="2017-10" db="EMBL/GenBank/DDBJ databases">
        <title>Sedimentibacterium mangrovi gen. nov., sp. nov., a novel member of family Phyllobacteriacea isolated from mangrove sediment.</title>
        <authorList>
            <person name="Liao H."/>
            <person name="Tian Y."/>
        </authorList>
    </citation>
    <scope>NUCLEOTIDE SEQUENCE [LARGE SCALE GENOMIC DNA]</scope>
    <source>
        <strain evidence="1 2">X9-2-2</strain>
    </source>
</reference>
<evidence type="ECO:0000313" key="2">
    <source>
        <dbReference type="Proteomes" id="UP000221168"/>
    </source>
</evidence>
<dbReference type="SUPFAM" id="SSF51161">
    <property type="entry name" value="Trimeric LpxA-like enzymes"/>
    <property type="match status" value="1"/>
</dbReference>
<dbReference type="InterPro" id="IPR011004">
    <property type="entry name" value="Trimer_LpxA-like_sf"/>
</dbReference>
<dbReference type="CDD" id="cd04647">
    <property type="entry name" value="LbH_MAT_like"/>
    <property type="match status" value="1"/>
</dbReference>
<gene>
    <name evidence="1" type="ORF">CSC94_20435</name>
</gene>
<dbReference type="AlphaFoldDB" id="A0A2G1QIJ1"/>
<dbReference type="OrthoDB" id="9815592at2"/>
<dbReference type="PANTHER" id="PTHR23416">
    <property type="entry name" value="SIALIC ACID SYNTHASE-RELATED"/>
    <property type="match status" value="1"/>
</dbReference>
<keyword evidence="1" id="KW-0808">Transferase</keyword>
<dbReference type="GO" id="GO:0016740">
    <property type="term" value="F:transferase activity"/>
    <property type="evidence" value="ECO:0007669"/>
    <property type="project" value="UniProtKB-KW"/>
</dbReference>
<name>A0A2G1QIJ1_9HYPH</name>
<accession>A0A2G1QIJ1</accession>
<dbReference type="Gene3D" id="2.160.10.10">
    <property type="entry name" value="Hexapeptide repeat proteins"/>
    <property type="match status" value="1"/>
</dbReference>
<comment type="caution">
    <text evidence="1">The sequence shown here is derived from an EMBL/GenBank/DDBJ whole genome shotgun (WGS) entry which is preliminary data.</text>
</comment>
<dbReference type="Proteomes" id="UP000221168">
    <property type="component" value="Unassembled WGS sequence"/>
</dbReference>
<dbReference type="EMBL" id="PDVP01000017">
    <property type="protein sequence ID" value="PHP65271.1"/>
    <property type="molecule type" value="Genomic_DNA"/>
</dbReference>
<proteinExistence type="predicted"/>